<accession>A0A085WIS9</accession>
<organism evidence="1 2">
    <name type="scientific">Hyalangium minutum</name>
    <dbReference type="NCBI Taxonomy" id="394096"/>
    <lineage>
        <taxon>Bacteria</taxon>
        <taxon>Pseudomonadati</taxon>
        <taxon>Myxococcota</taxon>
        <taxon>Myxococcia</taxon>
        <taxon>Myxococcales</taxon>
        <taxon>Cystobacterineae</taxon>
        <taxon>Archangiaceae</taxon>
        <taxon>Hyalangium</taxon>
    </lineage>
</organism>
<keyword evidence="2" id="KW-1185">Reference proteome</keyword>
<reference evidence="1 2" key="1">
    <citation type="submission" date="2014-04" db="EMBL/GenBank/DDBJ databases">
        <title>Genome assembly of Hyalangium minutum DSM 14724.</title>
        <authorList>
            <person name="Sharma G."/>
            <person name="Subramanian S."/>
        </authorList>
    </citation>
    <scope>NUCLEOTIDE SEQUENCE [LARGE SCALE GENOMIC DNA]</scope>
    <source>
        <strain evidence="1 2">DSM 14724</strain>
    </source>
</reference>
<dbReference type="PATRIC" id="fig|394096.3.peg.4114"/>
<dbReference type="EMBL" id="JMCB01000007">
    <property type="protein sequence ID" value="KFE67592.1"/>
    <property type="molecule type" value="Genomic_DNA"/>
</dbReference>
<sequence length="185" mass="20581">MHAASPATLQEYKVRASILLKELLSSDSARATRAAERLRVLPAFSGLSPAELLARRDSVQRKHALAVIAQEQGYGSWAELKQALGEEKEGPRFGPEAFFIRPMSPFLNRWCSSYEEALGALQTGGGYLFPYRTQFFVCDATFLQALGVDAADPDWERIGRNWVKPLDLAAHARLEQKLIALGFTR</sequence>
<comment type="caution">
    <text evidence="1">The sequence shown here is derived from an EMBL/GenBank/DDBJ whole genome shotgun (WGS) entry which is preliminary data.</text>
</comment>
<evidence type="ECO:0000313" key="2">
    <source>
        <dbReference type="Proteomes" id="UP000028725"/>
    </source>
</evidence>
<name>A0A085WIS9_9BACT</name>
<dbReference type="STRING" id="394096.DB31_8075"/>
<dbReference type="AlphaFoldDB" id="A0A085WIS9"/>
<evidence type="ECO:0000313" key="1">
    <source>
        <dbReference type="EMBL" id="KFE67592.1"/>
    </source>
</evidence>
<protein>
    <submittedName>
        <fullName evidence="1">Uncharacterized protein</fullName>
    </submittedName>
</protein>
<gene>
    <name evidence="1" type="ORF">DB31_8075</name>
</gene>
<proteinExistence type="predicted"/>
<dbReference type="Proteomes" id="UP000028725">
    <property type="component" value="Unassembled WGS sequence"/>
</dbReference>